<dbReference type="EMBL" id="OIVN01003855">
    <property type="protein sequence ID" value="SPD13954.1"/>
    <property type="molecule type" value="Genomic_DNA"/>
</dbReference>
<organism evidence="1">
    <name type="scientific">Fagus sylvatica</name>
    <name type="common">Beechnut</name>
    <dbReference type="NCBI Taxonomy" id="28930"/>
    <lineage>
        <taxon>Eukaryota</taxon>
        <taxon>Viridiplantae</taxon>
        <taxon>Streptophyta</taxon>
        <taxon>Embryophyta</taxon>
        <taxon>Tracheophyta</taxon>
        <taxon>Spermatophyta</taxon>
        <taxon>Magnoliopsida</taxon>
        <taxon>eudicotyledons</taxon>
        <taxon>Gunneridae</taxon>
        <taxon>Pentapetalae</taxon>
        <taxon>rosids</taxon>
        <taxon>fabids</taxon>
        <taxon>Fagales</taxon>
        <taxon>Fagaceae</taxon>
        <taxon>Fagus</taxon>
    </lineage>
</organism>
<name>A0A2N9HQJ2_FAGSY</name>
<protein>
    <submittedName>
        <fullName evidence="1">Uncharacterized protein</fullName>
    </submittedName>
</protein>
<dbReference type="AlphaFoldDB" id="A0A2N9HQJ2"/>
<reference evidence="1" key="1">
    <citation type="submission" date="2018-02" db="EMBL/GenBank/DDBJ databases">
        <authorList>
            <person name="Cohen D.B."/>
            <person name="Kent A.D."/>
        </authorList>
    </citation>
    <scope>NUCLEOTIDE SEQUENCE</scope>
</reference>
<proteinExistence type="predicted"/>
<sequence>MVWTKATMAKDLVLSLGFECKSQEAHGFGGILAVDVGLWTLAVYG</sequence>
<accession>A0A2N9HQJ2</accession>
<evidence type="ECO:0000313" key="1">
    <source>
        <dbReference type="EMBL" id="SPD13954.1"/>
    </source>
</evidence>
<gene>
    <name evidence="1" type="ORF">FSB_LOCUS41836</name>
</gene>